<evidence type="ECO:0000259" key="1">
    <source>
        <dbReference type="PROSITE" id="PS50093"/>
    </source>
</evidence>
<evidence type="ECO:0000313" key="3">
    <source>
        <dbReference type="Proteomes" id="UP000541352"/>
    </source>
</evidence>
<dbReference type="InterPro" id="IPR035986">
    <property type="entry name" value="PKD_dom_sf"/>
</dbReference>
<gene>
    <name evidence="2" type="ORF">FHS57_001447</name>
</gene>
<dbReference type="EMBL" id="JACIBY010000002">
    <property type="protein sequence ID" value="MBB3837453.1"/>
    <property type="molecule type" value="Genomic_DNA"/>
</dbReference>
<protein>
    <submittedName>
        <fullName evidence="2">Gliding motility-associated-like protein</fullName>
    </submittedName>
</protein>
<dbReference type="InterPro" id="IPR057708">
    <property type="entry name" value="DUF7948"/>
</dbReference>
<keyword evidence="3" id="KW-1185">Reference proteome</keyword>
<dbReference type="RefSeq" id="WP_183972165.1">
    <property type="nucleotide sequence ID" value="NZ_JACIBY010000002.1"/>
</dbReference>
<dbReference type="Pfam" id="PF25778">
    <property type="entry name" value="DUF7948"/>
    <property type="match status" value="1"/>
</dbReference>
<feature type="domain" description="PKD" evidence="1">
    <location>
        <begin position="780"/>
        <end position="815"/>
    </location>
</feature>
<dbReference type="SUPFAM" id="SSF49299">
    <property type="entry name" value="PKD domain"/>
    <property type="match status" value="2"/>
</dbReference>
<dbReference type="Pfam" id="PF13585">
    <property type="entry name" value="CHU_C"/>
    <property type="match status" value="1"/>
</dbReference>
<dbReference type="Gene3D" id="2.60.40.10">
    <property type="entry name" value="Immunoglobulins"/>
    <property type="match status" value="2"/>
</dbReference>
<comment type="caution">
    <text evidence="2">The sequence shown here is derived from an EMBL/GenBank/DDBJ whole genome shotgun (WGS) entry which is preliminary data.</text>
</comment>
<reference evidence="2 3" key="1">
    <citation type="submission" date="2020-08" db="EMBL/GenBank/DDBJ databases">
        <title>Genomic Encyclopedia of Type Strains, Phase IV (KMG-IV): sequencing the most valuable type-strain genomes for metagenomic binning, comparative biology and taxonomic classification.</title>
        <authorList>
            <person name="Goeker M."/>
        </authorList>
    </citation>
    <scope>NUCLEOTIDE SEQUENCE [LARGE SCALE GENOMIC DNA]</scope>
    <source>
        <strain evidence="2 3">DSM 17976</strain>
    </source>
</reference>
<dbReference type="InterPro" id="IPR000601">
    <property type="entry name" value="PKD_dom"/>
</dbReference>
<dbReference type="InterPro" id="IPR013783">
    <property type="entry name" value="Ig-like_fold"/>
</dbReference>
<accession>A0A7W5ZHN0</accession>
<dbReference type="Pfam" id="PF00801">
    <property type="entry name" value="PKD"/>
    <property type="match status" value="2"/>
</dbReference>
<dbReference type="AlphaFoldDB" id="A0A7W5ZHN0"/>
<sequence>MKHFVRILVVLFLVWGEGRAQTPSAVRFVRNQGQWDADVRYRADIPGGYLLLKEKSLMYVFFEGNPLRSAHATGERLSNARISPLVNGHAVEVMFDGASSAIKVKEDHSNAAKFNYFLGNDPSKWAQDVSSFGEIVYEDVYPGIDFKMYAFRQTLKYEFLVDPQADASKIKLRYEGSKSLKLEDNQLAVETSINTFRELKPYTYQEINNRTREVAAHYQLDGNQLSFNFPKGYDRSQALTIDPELVFSTFSGSFANNFGHAATYDEQGNLYSIGTLHSTGPFPATAGAFQRQATQSVDMGLLKFSPDGTRLLYGTYIGGSDVDVPHSMIVNNKGELVIFGTTSSQNFPLSSGAYQTRFGGGTAVEPVGGFGYTNGSDIFVLKLSVDGSTLAASTLVGGNGNDGICRTFDFNLINYSDEFRGEVVVDDKDNVYVATSTNSTNFPTVNPTTAQYGGGRQDAVVFKLSSDLRTMLMSTYLGGTAADGAYGVKWAPSGALYVAGLTRSSNLPAKTTAFKSTKSGEEDGFVAKFVNDKLEQLTYLGTDSSDVAYLLDVDAEENVHVFGLTRGRYPTTTGVYSNTNAGQFIHALDKTLSRTIFSTTIGSSRARPDIAPTAFLVNECGNIYLSGWGGVVNSRNGYNPTSSTIGLPTTPDAYRQTTTGSNFYIAILEKGAKSLLYGTFIGSTTASTDGDHVDGGTSRFAKNGVIYQATCVCRQANFPSTPNVWAVNRNSGDCNNAAFKFDIDRLKADFDVYQGTTKNVLSGCAPMTLDFLNTSEGGKTYTWDVQGNNISRDPLKATYTFNQPGEYRVTLRASNPLVCRGQDVVTKIIKVGVSKAAASGDTTVCSNVGVPLKATGGLKYSWTPAAGLSNPTIANPIAKVNATTNFICTITDSACVVTRTVTVKINNDKPDFAAFKDTTICVGQSAVLSAQGSATRYRWTPSLTLSDSVGTRVTAKPLVTTVYTVTGQYADGCLPQKTITVRIDNNKPDFRVTPDTTVCVGQTAMLLAQGAGTIRWKASPTLSDTTIKNPVANPLQTTTYTVTAVYPDGCKPSKTVTVNVESGPQNTSFDVVPTYACGKPTMVQYVNRTTGASRYEWDFGNGTKSGVAAPGALDYTQNGTYQVTLKAYSPRGCASTVTQSVSVLNLDKIPNVITPNGDGKNDTFVVGAPSTRIEIFNRWGKRVFASDNYADDWGKDVINGTYYYQLTLPGNSICKGWIQVIE</sequence>
<feature type="domain" description="PKD" evidence="1">
    <location>
        <begin position="1095"/>
        <end position="1143"/>
    </location>
</feature>
<dbReference type="Proteomes" id="UP000541352">
    <property type="component" value="Unassembled WGS sequence"/>
</dbReference>
<dbReference type="PANTHER" id="PTHR35580">
    <property type="entry name" value="CELL SURFACE GLYCOPROTEIN (S-LAYER PROTEIN)-LIKE PROTEIN"/>
    <property type="match status" value="1"/>
</dbReference>
<dbReference type="PANTHER" id="PTHR35580:SF1">
    <property type="entry name" value="PHYTASE-LIKE DOMAIN-CONTAINING PROTEIN"/>
    <property type="match status" value="1"/>
</dbReference>
<dbReference type="PROSITE" id="PS50093">
    <property type="entry name" value="PKD"/>
    <property type="match status" value="2"/>
</dbReference>
<organism evidence="2 3">
    <name type="scientific">Runella defluvii</name>
    <dbReference type="NCBI Taxonomy" id="370973"/>
    <lineage>
        <taxon>Bacteria</taxon>
        <taxon>Pseudomonadati</taxon>
        <taxon>Bacteroidota</taxon>
        <taxon>Cytophagia</taxon>
        <taxon>Cytophagales</taxon>
        <taxon>Spirosomataceae</taxon>
        <taxon>Runella</taxon>
    </lineage>
</organism>
<evidence type="ECO:0000313" key="2">
    <source>
        <dbReference type="EMBL" id="MBB3837453.1"/>
    </source>
</evidence>
<proteinExistence type="predicted"/>
<dbReference type="InterPro" id="IPR052918">
    <property type="entry name" value="Motility_Chemotaxis_Reg"/>
</dbReference>
<dbReference type="InterPro" id="IPR022409">
    <property type="entry name" value="PKD/Chitinase_dom"/>
</dbReference>
<name>A0A7W5ZHN0_9BACT</name>
<dbReference type="SMART" id="SM00089">
    <property type="entry name" value="PKD"/>
    <property type="match status" value="2"/>
</dbReference>
<dbReference type="CDD" id="cd00146">
    <property type="entry name" value="PKD"/>
    <property type="match status" value="2"/>
</dbReference>